<evidence type="ECO:0000313" key="2">
    <source>
        <dbReference type="Proteomes" id="UP000224634"/>
    </source>
</evidence>
<dbReference type="Proteomes" id="UP000224634">
    <property type="component" value="Unassembled WGS sequence"/>
</dbReference>
<sequence length="64" mass="7782">EKILLEQAEANLQQKQYWYRKNLCQKIIKLTKKKYIQVYISIKLNDQYYILNTDSSGTWPLLEE</sequence>
<organism evidence="1 2">
    <name type="scientific">Polytolypa hystricis (strain UAMH7299)</name>
    <dbReference type="NCBI Taxonomy" id="1447883"/>
    <lineage>
        <taxon>Eukaryota</taxon>
        <taxon>Fungi</taxon>
        <taxon>Dikarya</taxon>
        <taxon>Ascomycota</taxon>
        <taxon>Pezizomycotina</taxon>
        <taxon>Eurotiomycetes</taxon>
        <taxon>Eurotiomycetidae</taxon>
        <taxon>Onygenales</taxon>
        <taxon>Onygenales incertae sedis</taxon>
        <taxon>Polytolypa</taxon>
    </lineage>
</organism>
<protein>
    <recommendedName>
        <fullName evidence="3">MADS-box domain-containing protein</fullName>
    </recommendedName>
</protein>
<dbReference type="EMBL" id="PDNA01000027">
    <property type="protein sequence ID" value="PGH23210.1"/>
    <property type="molecule type" value="Genomic_DNA"/>
</dbReference>
<name>A0A2B7YPV4_POLH7</name>
<keyword evidence="2" id="KW-1185">Reference proteome</keyword>
<accession>A0A2B7YPV4</accession>
<proteinExistence type="predicted"/>
<dbReference type="AlphaFoldDB" id="A0A2B7YPV4"/>
<gene>
    <name evidence="1" type="ORF">AJ80_02740</name>
</gene>
<comment type="caution">
    <text evidence="1">The sequence shown here is derived from an EMBL/GenBank/DDBJ whole genome shotgun (WGS) entry which is preliminary data.</text>
</comment>
<evidence type="ECO:0000313" key="1">
    <source>
        <dbReference type="EMBL" id="PGH23210.1"/>
    </source>
</evidence>
<reference evidence="1 2" key="1">
    <citation type="submission" date="2017-10" db="EMBL/GenBank/DDBJ databases">
        <title>Comparative genomics in systemic dimorphic fungi from Ajellomycetaceae.</title>
        <authorList>
            <person name="Munoz J.F."/>
            <person name="Mcewen J.G."/>
            <person name="Clay O.K."/>
            <person name="Cuomo C.A."/>
        </authorList>
    </citation>
    <scope>NUCLEOTIDE SEQUENCE [LARGE SCALE GENOMIC DNA]</scope>
    <source>
        <strain evidence="1 2">UAMH7299</strain>
    </source>
</reference>
<evidence type="ECO:0008006" key="3">
    <source>
        <dbReference type="Google" id="ProtNLM"/>
    </source>
</evidence>
<feature type="non-terminal residue" evidence="1">
    <location>
        <position position="1"/>
    </location>
</feature>